<evidence type="ECO:0000313" key="4">
    <source>
        <dbReference type="Proteomes" id="UP000069912"/>
    </source>
</evidence>
<evidence type="ECO:0000256" key="1">
    <source>
        <dbReference type="SAM" id="MobiDB-lite"/>
    </source>
</evidence>
<reference evidence="3 5" key="3">
    <citation type="submission" date="2017-12" db="EMBL/GenBank/DDBJ databases">
        <title>Phylogenetic diversity of female urinary microbiome.</title>
        <authorList>
            <person name="Thomas-White K."/>
            <person name="Wolfe A.J."/>
        </authorList>
    </citation>
    <scope>NUCLEOTIDE SEQUENCE [LARGE SCALE GENOMIC DNA]</scope>
    <source>
        <strain evidence="3 5">UMB0139</strain>
    </source>
</reference>
<dbReference type="KEGG" id="asan:AWM72_01695"/>
<organism evidence="2 4">
    <name type="scientific">Aerococcus sanguinicola</name>
    <dbReference type="NCBI Taxonomy" id="119206"/>
    <lineage>
        <taxon>Bacteria</taxon>
        <taxon>Bacillati</taxon>
        <taxon>Bacillota</taxon>
        <taxon>Bacilli</taxon>
        <taxon>Lactobacillales</taxon>
        <taxon>Aerococcaceae</taxon>
        <taxon>Aerococcus</taxon>
    </lineage>
</organism>
<feature type="compositionally biased region" description="Polar residues" evidence="1">
    <location>
        <begin position="63"/>
        <end position="85"/>
    </location>
</feature>
<gene>
    <name evidence="2" type="ORF">AWM72_01695</name>
    <name evidence="3" type="ORF">CYJ28_07405</name>
</gene>
<name>A0A109RCZ4_9LACT</name>
<sequence length="85" mass="9342">MHKVDGRVGLGAGSFNLEWFGMVLVSMRSVLKVIVKIQRINTAEAVLYFIRKSLTLQRLKHSTGASQGPSSSELQRASTASAYYP</sequence>
<accession>A0A109RCZ4</accession>
<dbReference type="AlphaFoldDB" id="A0A109RCZ4"/>
<dbReference type="Proteomes" id="UP000234239">
    <property type="component" value="Unassembled WGS sequence"/>
</dbReference>
<evidence type="ECO:0000313" key="2">
    <source>
        <dbReference type="EMBL" id="AMB93550.1"/>
    </source>
</evidence>
<dbReference type="EMBL" id="CP014160">
    <property type="protein sequence ID" value="AMB93550.1"/>
    <property type="molecule type" value="Genomic_DNA"/>
</dbReference>
<reference evidence="4" key="2">
    <citation type="submission" date="2016-01" db="EMBL/GenBank/DDBJ databases">
        <title>Six Aerococcus type strain genome sequencing and assembly using PacBio and Illumina Hiseq.</title>
        <authorList>
            <person name="Carkaci D."/>
            <person name="Dargis R."/>
            <person name="Nielsen X.C."/>
            <person name="Skovgaard O."/>
            <person name="Fuursted K."/>
            <person name="Christensen J.J."/>
        </authorList>
    </citation>
    <scope>NUCLEOTIDE SEQUENCE [LARGE SCALE GENOMIC DNA]</scope>
    <source>
        <strain evidence="4">CCUG43001</strain>
    </source>
</reference>
<evidence type="ECO:0000313" key="3">
    <source>
        <dbReference type="EMBL" id="PKZ21721.1"/>
    </source>
</evidence>
<dbReference type="EMBL" id="PKGY01000003">
    <property type="protein sequence ID" value="PKZ21721.1"/>
    <property type="molecule type" value="Genomic_DNA"/>
</dbReference>
<dbReference type="Proteomes" id="UP000069912">
    <property type="component" value="Chromosome"/>
</dbReference>
<reference evidence="2 4" key="1">
    <citation type="journal article" date="2016" name="Genome Announc.">
        <title>Complete Genome Sequences of Aerococcus christensenii CCUG 28831T, Aerococcus sanguinicola CCUG 43001T, Aerococcus urinae CCUG 36881T, Aerococcus urinaeequi CCUG 28094T, Aerococcus urinaehominis CCUG 42038 BT, and Aerococcus viridans CCUG 4311T.</title>
        <authorList>
            <person name="Carkaci D."/>
            <person name="Dargis R."/>
            <person name="Nielsen X.C."/>
            <person name="Skovgaard O."/>
            <person name="Fuursted K."/>
            <person name="Christensen J.J."/>
        </authorList>
    </citation>
    <scope>NUCLEOTIDE SEQUENCE [LARGE SCALE GENOMIC DNA]</scope>
    <source>
        <strain evidence="2 4">CCUG43001</strain>
    </source>
</reference>
<feature type="region of interest" description="Disordered" evidence="1">
    <location>
        <begin position="61"/>
        <end position="85"/>
    </location>
</feature>
<keyword evidence="4" id="KW-1185">Reference proteome</keyword>
<evidence type="ECO:0000313" key="5">
    <source>
        <dbReference type="Proteomes" id="UP000234239"/>
    </source>
</evidence>
<proteinExistence type="predicted"/>
<protein>
    <submittedName>
        <fullName evidence="2">Uncharacterized protein</fullName>
    </submittedName>
</protein>